<keyword evidence="1" id="KW-0812">Transmembrane</keyword>
<feature type="transmembrane region" description="Helical" evidence="1">
    <location>
        <begin position="108"/>
        <end position="125"/>
    </location>
</feature>
<gene>
    <name evidence="3" type="ORF">EZ216_07490</name>
</gene>
<dbReference type="Pfam" id="PF11992">
    <property type="entry name" value="TgpA_N"/>
    <property type="match status" value="1"/>
</dbReference>
<protein>
    <submittedName>
        <fullName evidence="3">DUF3488 domain-containing protein</fullName>
    </submittedName>
</protein>
<dbReference type="InterPro" id="IPR038765">
    <property type="entry name" value="Papain-like_cys_pep_sf"/>
</dbReference>
<dbReference type="Proteomes" id="UP000297839">
    <property type="component" value="Unassembled WGS sequence"/>
</dbReference>
<comment type="caution">
    <text evidence="3">The sequence shown here is derived from an EMBL/GenBank/DDBJ whole genome shotgun (WGS) entry which is preliminary data.</text>
</comment>
<dbReference type="PANTHER" id="PTHR42736:SF1">
    <property type="entry name" value="PROTEIN-GLUTAMINE GAMMA-GLUTAMYLTRANSFERASE"/>
    <property type="match status" value="1"/>
</dbReference>
<dbReference type="Gene3D" id="3.10.620.30">
    <property type="match status" value="1"/>
</dbReference>
<dbReference type="EMBL" id="SMLK01000001">
    <property type="protein sequence ID" value="TFZ08975.1"/>
    <property type="molecule type" value="Genomic_DNA"/>
</dbReference>
<name>A0A4Z0CER0_9BURK</name>
<dbReference type="RefSeq" id="WP_135249060.1">
    <property type="nucleotide sequence ID" value="NZ_SMLK01000001.1"/>
</dbReference>
<evidence type="ECO:0000259" key="2">
    <source>
        <dbReference type="SMART" id="SM00460"/>
    </source>
</evidence>
<evidence type="ECO:0000256" key="1">
    <source>
        <dbReference type="SAM" id="Phobius"/>
    </source>
</evidence>
<dbReference type="OrthoDB" id="9804872at2"/>
<evidence type="ECO:0000313" key="3">
    <source>
        <dbReference type="EMBL" id="TFZ08975.1"/>
    </source>
</evidence>
<reference evidence="3 4" key="1">
    <citation type="submission" date="2019-03" db="EMBL/GenBank/DDBJ databases">
        <title>Ramlibacter sp. 18x22-1, whole genome shotgun sequence.</title>
        <authorList>
            <person name="Zhang X."/>
            <person name="Feng G."/>
            <person name="Zhu H."/>
        </authorList>
    </citation>
    <scope>NUCLEOTIDE SEQUENCE [LARGE SCALE GENOMIC DNA]</scope>
    <source>
        <strain evidence="3 4">18x22-1</strain>
    </source>
</reference>
<feature type="transmembrane region" description="Helical" evidence="1">
    <location>
        <begin position="131"/>
        <end position="149"/>
    </location>
</feature>
<dbReference type="Pfam" id="PF01841">
    <property type="entry name" value="Transglut_core"/>
    <property type="match status" value="1"/>
</dbReference>
<dbReference type="InterPro" id="IPR021878">
    <property type="entry name" value="TgpA_N"/>
</dbReference>
<feature type="domain" description="Transglutaminase-like" evidence="2">
    <location>
        <begin position="415"/>
        <end position="486"/>
    </location>
</feature>
<dbReference type="InterPro" id="IPR052901">
    <property type="entry name" value="Bact_TGase-like"/>
</dbReference>
<keyword evidence="1" id="KW-0472">Membrane</keyword>
<feature type="transmembrane region" description="Helical" evidence="1">
    <location>
        <begin position="12"/>
        <end position="27"/>
    </location>
</feature>
<feature type="transmembrane region" description="Helical" evidence="1">
    <location>
        <begin position="83"/>
        <end position="101"/>
    </location>
</feature>
<keyword evidence="4" id="KW-1185">Reference proteome</keyword>
<sequence length="668" mass="73302">MLTWLRSLPRDTRDTLFLLGVIAWVVLPQVPQLPWWCSALTAALLLWRGVLAVRNAPLPGTRWVLALLAATVAATFISHRTVLGRDAGVTLIVVLLALKTLELRARRDAFVVFFLGFFTMLTNFFNSQSLLTAAAMLVGLLGLLTALVNAHMPVGKPPLAYAARTAGTMALLGAPIMVVLFMLFPRLAPLWGIPSDGMTGRSGLSSTMQPGTVAQLALDDSIAMRVKFEGGVPPAAELYFRGPVLSQFDGREWRPLMQRMAAYSAALLPPTDLQPIGEPVRYTVTLEPNNRPWLLVMDAAVSPPTGPGVDAFSGGELQWISPRPVTDLLRYTVTSAVDYRAGAGGRPPPPQYRELPASYNPRTQALAAELMRSVPGGPANKPALVQAALERLRTGGYTYTLEPGVYGDHTADEFWFDRKQGFCEHIASAFAVLMRGMDIPARIVTGYQGGELNAVDGWWTLRNSDAHAWTEVWLAGRGWVRVDPTSMVAPSRTGSLQRLRPPQNAFTTALGNVSPGALAQLRQAWEAVNNRWNQWVLNYTQSKQLDLLRNLGFESPSWQDLSYVLIGIVVLVALAGAAWAQWERSRQDPWLRLLARVRHKLVDAGVQLPASAGPRQMAQAVTNRFGAEGAALADWLLRLEAQRYAPRAPVPLPSLQRELNRLSWPAFR</sequence>
<feature type="transmembrane region" description="Helical" evidence="1">
    <location>
        <begin position="60"/>
        <end position="77"/>
    </location>
</feature>
<dbReference type="InterPro" id="IPR002931">
    <property type="entry name" value="Transglutaminase-like"/>
</dbReference>
<dbReference type="PANTHER" id="PTHR42736">
    <property type="entry name" value="PROTEIN-GLUTAMINE GAMMA-GLUTAMYLTRANSFERASE"/>
    <property type="match status" value="1"/>
</dbReference>
<proteinExistence type="predicted"/>
<dbReference type="SMART" id="SM00460">
    <property type="entry name" value="TGc"/>
    <property type="match status" value="1"/>
</dbReference>
<keyword evidence="1" id="KW-1133">Transmembrane helix</keyword>
<dbReference type="SUPFAM" id="SSF54001">
    <property type="entry name" value="Cysteine proteinases"/>
    <property type="match status" value="1"/>
</dbReference>
<organism evidence="3 4">
    <name type="scientific">Ramlibacter humi</name>
    <dbReference type="NCBI Taxonomy" id="2530451"/>
    <lineage>
        <taxon>Bacteria</taxon>
        <taxon>Pseudomonadati</taxon>
        <taxon>Pseudomonadota</taxon>
        <taxon>Betaproteobacteria</taxon>
        <taxon>Burkholderiales</taxon>
        <taxon>Comamonadaceae</taxon>
        <taxon>Ramlibacter</taxon>
    </lineage>
</organism>
<feature type="transmembrane region" description="Helical" evidence="1">
    <location>
        <begin position="561"/>
        <end position="582"/>
    </location>
</feature>
<accession>A0A4Z0CER0</accession>
<feature type="transmembrane region" description="Helical" evidence="1">
    <location>
        <begin position="161"/>
        <end position="184"/>
    </location>
</feature>
<evidence type="ECO:0000313" key="4">
    <source>
        <dbReference type="Proteomes" id="UP000297839"/>
    </source>
</evidence>
<dbReference type="AlphaFoldDB" id="A0A4Z0CER0"/>